<dbReference type="InterPro" id="IPR051268">
    <property type="entry name" value="Type-I_R_enzyme_R_subunit"/>
</dbReference>
<evidence type="ECO:0000256" key="9">
    <source>
        <dbReference type="ARBA" id="ARBA00022840"/>
    </source>
</evidence>
<gene>
    <name evidence="12" type="ORF">PACILC2_40480</name>
</gene>
<evidence type="ECO:0000259" key="11">
    <source>
        <dbReference type="Pfam" id="PF04313"/>
    </source>
</evidence>
<dbReference type="Pfam" id="PF04313">
    <property type="entry name" value="HSDR_N"/>
    <property type="match status" value="1"/>
</dbReference>
<sequence>MAYYTTSYTESDLEQAALEWFEELNYEKAYGPDISPEGEYPERQFYHDVILKDRLRDALIRINKRLPREAIEEAIRIIEVPRSPSLLINNKAFQKMITDGIDVQYRAANGEYPTEKVWLFDTDPDRIGNNDFLVVNQFTVVENQGEKRPDIVVFVNGLPIAVLELKSASNEEVGISDAYNQMQSYKSAIPSLFTYNSFLVISDGVNARVGTLTANEDRFMMWRTIDGDDVAPSSLPQLEVLIKGMFEKAGCSTSSSISCCFRPTGSICSKYWPDTTNTTLPTKRLRARSERRWMKGTAKSVSSGIRKAPAKACPWYSTRANSC</sequence>
<evidence type="ECO:0000256" key="2">
    <source>
        <dbReference type="ARBA" id="ARBA00008598"/>
    </source>
</evidence>
<dbReference type="Gene3D" id="3.90.1570.50">
    <property type="match status" value="1"/>
</dbReference>
<comment type="similarity">
    <text evidence="2">Belongs to the HsdR family.</text>
</comment>
<dbReference type="Proteomes" id="UP000680304">
    <property type="component" value="Unassembled WGS sequence"/>
</dbReference>
<evidence type="ECO:0000256" key="3">
    <source>
        <dbReference type="ARBA" id="ARBA00012654"/>
    </source>
</evidence>
<keyword evidence="10" id="KW-0238">DNA-binding</keyword>
<keyword evidence="5" id="KW-0547">Nucleotide-binding</keyword>
<keyword evidence="7" id="KW-0255">Endonuclease</keyword>
<evidence type="ECO:0000256" key="5">
    <source>
        <dbReference type="ARBA" id="ARBA00022741"/>
    </source>
</evidence>
<evidence type="ECO:0000256" key="10">
    <source>
        <dbReference type="ARBA" id="ARBA00023125"/>
    </source>
</evidence>
<keyword evidence="9" id="KW-0067">ATP-binding</keyword>
<dbReference type="EC" id="3.1.21.3" evidence="3"/>
<comment type="caution">
    <text evidence="12">The sequence shown here is derived from an EMBL/GenBank/DDBJ whole genome shotgun (WGS) entry which is preliminary data.</text>
</comment>
<dbReference type="CDD" id="cd22332">
    <property type="entry name" value="HsdR_N"/>
    <property type="match status" value="1"/>
</dbReference>
<dbReference type="InterPro" id="IPR007409">
    <property type="entry name" value="Restrct_endonuc_type1_HsdR_N"/>
</dbReference>
<evidence type="ECO:0000256" key="4">
    <source>
        <dbReference type="ARBA" id="ARBA00022722"/>
    </source>
</evidence>
<organism evidence="12 13">
    <name type="scientific">Paenibacillus cisolokensis</name>
    <dbReference type="NCBI Taxonomy" id="1658519"/>
    <lineage>
        <taxon>Bacteria</taxon>
        <taxon>Bacillati</taxon>
        <taxon>Bacillota</taxon>
        <taxon>Bacilli</taxon>
        <taxon>Bacillales</taxon>
        <taxon>Paenibacillaceae</taxon>
        <taxon>Paenibacillus</taxon>
    </lineage>
</organism>
<protein>
    <recommendedName>
        <fullName evidence="3">type I site-specific deoxyribonuclease</fullName>
        <ecNumber evidence="3">3.1.21.3</ecNumber>
    </recommendedName>
</protein>
<name>A0ABQ4NBB8_9BACL</name>
<evidence type="ECO:0000256" key="6">
    <source>
        <dbReference type="ARBA" id="ARBA00022747"/>
    </source>
</evidence>
<proteinExistence type="inferred from homology"/>
<evidence type="ECO:0000256" key="1">
    <source>
        <dbReference type="ARBA" id="ARBA00000851"/>
    </source>
</evidence>
<dbReference type="PANTHER" id="PTHR30195">
    <property type="entry name" value="TYPE I SITE-SPECIFIC DEOXYRIBONUCLEASE PROTEIN SUBUNIT M AND R"/>
    <property type="match status" value="1"/>
</dbReference>
<evidence type="ECO:0000256" key="7">
    <source>
        <dbReference type="ARBA" id="ARBA00022759"/>
    </source>
</evidence>
<reference evidence="12 13" key="1">
    <citation type="submission" date="2021-04" db="EMBL/GenBank/DDBJ databases">
        <title>Draft genome sequence of Paenibacillus cisolokensis, LC2-13A.</title>
        <authorList>
            <person name="Uke A."/>
            <person name="Chhe C."/>
            <person name="Baramee S."/>
            <person name="Kosugi A."/>
        </authorList>
    </citation>
    <scope>NUCLEOTIDE SEQUENCE [LARGE SCALE GENOMIC DNA]</scope>
    <source>
        <strain evidence="12 13">LC2-13A</strain>
    </source>
</reference>
<keyword evidence="8" id="KW-0378">Hydrolase</keyword>
<accession>A0ABQ4NBB8</accession>
<keyword evidence="4" id="KW-0540">Nuclease</keyword>
<comment type="catalytic activity">
    <reaction evidence="1">
        <text>Endonucleolytic cleavage of DNA to give random double-stranded fragments with terminal 5'-phosphates, ATP is simultaneously hydrolyzed.</text>
        <dbReference type="EC" id="3.1.21.3"/>
    </reaction>
</comment>
<feature type="domain" description="Restriction endonuclease type I HsdR N-terminal" evidence="11">
    <location>
        <begin position="8"/>
        <end position="217"/>
    </location>
</feature>
<evidence type="ECO:0000256" key="8">
    <source>
        <dbReference type="ARBA" id="ARBA00022801"/>
    </source>
</evidence>
<keyword evidence="13" id="KW-1185">Reference proteome</keyword>
<evidence type="ECO:0000313" key="12">
    <source>
        <dbReference type="EMBL" id="GIQ65480.1"/>
    </source>
</evidence>
<dbReference type="EMBL" id="BOVJ01000135">
    <property type="protein sequence ID" value="GIQ65480.1"/>
    <property type="molecule type" value="Genomic_DNA"/>
</dbReference>
<evidence type="ECO:0000313" key="13">
    <source>
        <dbReference type="Proteomes" id="UP000680304"/>
    </source>
</evidence>
<dbReference type="PANTHER" id="PTHR30195:SF15">
    <property type="entry name" value="TYPE I RESTRICTION ENZYME HINDI ENDONUCLEASE SUBUNIT"/>
    <property type="match status" value="1"/>
</dbReference>
<keyword evidence="6" id="KW-0680">Restriction system</keyword>